<evidence type="ECO:0000313" key="2">
    <source>
        <dbReference type="EMBL" id="PPK93078.1"/>
    </source>
</evidence>
<feature type="transmembrane region" description="Helical" evidence="1">
    <location>
        <begin position="17"/>
        <end position="38"/>
    </location>
</feature>
<dbReference type="Proteomes" id="UP000239002">
    <property type="component" value="Unassembled WGS sequence"/>
</dbReference>
<gene>
    <name evidence="2" type="ORF">LY01_02783</name>
</gene>
<keyword evidence="1" id="KW-1133">Transmembrane helix</keyword>
<reference evidence="2 3" key="1">
    <citation type="submission" date="2018-02" db="EMBL/GenBank/DDBJ databases">
        <title>Genomic Encyclopedia of Archaeal and Bacterial Type Strains, Phase II (KMG-II): from individual species to whole genera.</title>
        <authorList>
            <person name="Goeker M."/>
        </authorList>
    </citation>
    <scope>NUCLEOTIDE SEQUENCE [LARGE SCALE GENOMIC DNA]</scope>
    <source>
        <strain evidence="2 3">DSM 16809</strain>
    </source>
</reference>
<sequence>MGNKKINLDAFTISETLISMLISALIIGISYFFIATIYDQMKWFSDTSQNTEEFASISYDLNRKVFEANKIGQNKSFITLESMTDTTRIDKVSNRDTNDHNVFYRSIDTILMNNRKYLKIDFMISHSYGTSSFPCYFEIFE</sequence>
<evidence type="ECO:0000313" key="3">
    <source>
        <dbReference type="Proteomes" id="UP000239002"/>
    </source>
</evidence>
<keyword evidence="1" id="KW-0472">Membrane</keyword>
<evidence type="ECO:0000256" key="1">
    <source>
        <dbReference type="SAM" id="Phobius"/>
    </source>
</evidence>
<dbReference type="RefSeq" id="WP_104516579.1">
    <property type="nucleotide sequence ID" value="NZ_MQVW01000015.1"/>
</dbReference>
<protein>
    <submittedName>
        <fullName evidence="2">Uncharacterized protein</fullName>
    </submittedName>
</protein>
<accession>A0A2S6IFU0</accession>
<dbReference type="AlphaFoldDB" id="A0A2S6IFU0"/>
<keyword evidence="1" id="KW-0812">Transmembrane</keyword>
<organism evidence="2 3">
    <name type="scientific">Nonlabens xylanidelens</name>
    <dbReference type="NCBI Taxonomy" id="191564"/>
    <lineage>
        <taxon>Bacteria</taxon>
        <taxon>Pseudomonadati</taxon>
        <taxon>Bacteroidota</taxon>
        <taxon>Flavobacteriia</taxon>
        <taxon>Flavobacteriales</taxon>
        <taxon>Flavobacteriaceae</taxon>
        <taxon>Nonlabens</taxon>
    </lineage>
</organism>
<proteinExistence type="predicted"/>
<name>A0A2S6IFU0_9FLAO</name>
<dbReference type="EMBL" id="PTJE01000008">
    <property type="protein sequence ID" value="PPK93078.1"/>
    <property type="molecule type" value="Genomic_DNA"/>
</dbReference>
<comment type="caution">
    <text evidence="2">The sequence shown here is derived from an EMBL/GenBank/DDBJ whole genome shotgun (WGS) entry which is preliminary data.</text>
</comment>
<keyword evidence="3" id="KW-1185">Reference proteome</keyword>